<accession>A0A9X2HM64</accession>
<feature type="transmembrane region" description="Helical" evidence="1">
    <location>
        <begin position="12"/>
        <end position="31"/>
    </location>
</feature>
<feature type="transmembrane region" description="Helical" evidence="1">
    <location>
        <begin position="43"/>
        <end position="65"/>
    </location>
</feature>
<evidence type="ECO:0000256" key="1">
    <source>
        <dbReference type="SAM" id="Phobius"/>
    </source>
</evidence>
<evidence type="ECO:0000313" key="3">
    <source>
        <dbReference type="Proteomes" id="UP001139451"/>
    </source>
</evidence>
<evidence type="ECO:0000313" key="2">
    <source>
        <dbReference type="EMBL" id="MCP3732187.1"/>
    </source>
</evidence>
<sequence>MNGLVSPEPSPAALRLAVGSYVLLFVELYLAMLRPDLALDLRWIVWLVTFVSGASFMIALCGLPRPEDFGGGDER</sequence>
<organism evidence="2 3">
    <name type="scientific">Sphingomonas tagetis</name>
    <dbReference type="NCBI Taxonomy" id="2949092"/>
    <lineage>
        <taxon>Bacteria</taxon>
        <taxon>Pseudomonadati</taxon>
        <taxon>Pseudomonadota</taxon>
        <taxon>Alphaproteobacteria</taxon>
        <taxon>Sphingomonadales</taxon>
        <taxon>Sphingomonadaceae</taxon>
        <taxon>Sphingomonas</taxon>
    </lineage>
</organism>
<dbReference type="RefSeq" id="WP_254295401.1">
    <property type="nucleotide sequence ID" value="NZ_JAMLDX010000015.1"/>
</dbReference>
<protein>
    <submittedName>
        <fullName evidence="2">Uncharacterized protein</fullName>
    </submittedName>
</protein>
<dbReference type="AlphaFoldDB" id="A0A9X2HM64"/>
<keyword evidence="3" id="KW-1185">Reference proteome</keyword>
<keyword evidence="1" id="KW-1133">Transmembrane helix</keyword>
<gene>
    <name evidence="2" type="ORF">M9978_17330</name>
</gene>
<dbReference type="EMBL" id="JAMLDX010000015">
    <property type="protein sequence ID" value="MCP3732187.1"/>
    <property type="molecule type" value="Genomic_DNA"/>
</dbReference>
<proteinExistence type="predicted"/>
<dbReference type="Proteomes" id="UP001139451">
    <property type="component" value="Unassembled WGS sequence"/>
</dbReference>
<name>A0A9X2HM64_9SPHN</name>
<reference evidence="2" key="1">
    <citation type="submission" date="2022-05" db="EMBL/GenBank/DDBJ databases">
        <title>Sphingomonas sp. strain MG17 Genome sequencing and assembly.</title>
        <authorList>
            <person name="Kim I."/>
        </authorList>
    </citation>
    <scope>NUCLEOTIDE SEQUENCE</scope>
    <source>
        <strain evidence="2">MG17</strain>
    </source>
</reference>
<keyword evidence="1" id="KW-0812">Transmembrane</keyword>
<comment type="caution">
    <text evidence="2">The sequence shown here is derived from an EMBL/GenBank/DDBJ whole genome shotgun (WGS) entry which is preliminary data.</text>
</comment>
<keyword evidence="1" id="KW-0472">Membrane</keyword>